<name>A0A2U3QE56_9BACT</name>
<feature type="region of interest" description="Disordered" evidence="1">
    <location>
        <begin position="214"/>
        <end position="374"/>
    </location>
</feature>
<feature type="compositionally biased region" description="Polar residues" evidence="1">
    <location>
        <begin position="278"/>
        <end position="321"/>
    </location>
</feature>
<feature type="compositionally biased region" description="Gly residues" evidence="1">
    <location>
        <begin position="351"/>
        <end position="368"/>
    </location>
</feature>
<organism evidence="2 3">
    <name type="scientific">Candidatus Sulfobium mesophilum</name>
    <dbReference type="NCBI Taxonomy" id="2016548"/>
    <lineage>
        <taxon>Bacteria</taxon>
        <taxon>Pseudomonadati</taxon>
        <taxon>Nitrospirota</taxon>
        <taxon>Nitrospiria</taxon>
        <taxon>Nitrospirales</taxon>
        <taxon>Nitrospiraceae</taxon>
        <taxon>Candidatus Sulfobium</taxon>
    </lineage>
</organism>
<sequence>MSKEEALNVFDNVTKDYELPVSAASAGPAVSPNTPPDPPDPAVMNNYYTQEGPPVVTYYAPPADYAYLYNYVPYPFLWLNALFQGYYILADFILPFFGYGWWHHGYWGSYGYGYGGGYGRYGYWGGYGYNNWRGYDHDGHHGGYGGHTDGRYALSNHYRHPDGGGTYSIDPANRAHGGFSGGNRAGGQRWANPAAQKSAGAIYNRSFYTNTARDSVSMRQPVNNRTGYNSGNNLNSGRSLNAPPRSYSTNRSFNQPAQTASYQTRQNAYSPGRMAYNGSYNRGNNLNSGRSFNTPSRSYSTNRSFNQPAQRASYQTRQSMPFSGRGGGHNASFVANKGQSGGGRSFSSGHGSHGGSSSGRNSFGGGGHGHGRRR</sequence>
<feature type="compositionally biased region" description="Polar residues" evidence="1">
    <location>
        <begin position="246"/>
        <end position="269"/>
    </location>
</feature>
<proteinExistence type="predicted"/>
<evidence type="ECO:0000313" key="2">
    <source>
        <dbReference type="EMBL" id="SPP99609.1"/>
    </source>
</evidence>
<evidence type="ECO:0000313" key="3">
    <source>
        <dbReference type="Proteomes" id="UP000245125"/>
    </source>
</evidence>
<accession>A0A2U3QE56</accession>
<protein>
    <submittedName>
        <fullName evidence="2">Putative Membrane protein involved in colicin uptake</fullName>
    </submittedName>
</protein>
<keyword evidence="3" id="KW-1185">Reference proteome</keyword>
<gene>
    <name evidence="2" type="ORF">NBG4_1000001</name>
</gene>
<dbReference type="AlphaFoldDB" id="A0A2U3QE56"/>
<dbReference type="EMBL" id="OUUY01000003">
    <property type="protein sequence ID" value="SPP99609.1"/>
    <property type="molecule type" value="Genomic_DNA"/>
</dbReference>
<evidence type="ECO:0000256" key="1">
    <source>
        <dbReference type="SAM" id="MobiDB-lite"/>
    </source>
</evidence>
<reference evidence="3" key="1">
    <citation type="submission" date="2018-03" db="EMBL/GenBank/DDBJ databases">
        <authorList>
            <person name="Zecchin S."/>
        </authorList>
    </citation>
    <scope>NUCLEOTIDE SEQUENCE [LARGE SCALE GENOMIC DNA]</scope>
</reference>
<dbReference type="Proteomes" id="UP000245125">
    <property type="component" value="Unassembled WGS sequence"/>
</dbReference>
<feature type="compositionally biased region" description="Polar residues" evidence="1">
    <location>
        <begin position="214"/>
        <end position="228"/>
    </location>
</feature>
<feature type="compositionally biased region" description="Low complexity" evidence="1">
    <location>
        <begin position="229"/>
        <end position="241"/>
    </location>
</feature>